<sequence>MTSSMLRRQLKNLVQNYSEAEVKVREATSNDPWGPSSSQMADISDLTYNVVACNEIMTMLWKRLKDDKNWRHIHKSLTLLEYLLKTGDDRVLLKMKDNIYIVKALTEYRFVEKDGKDQGVNVRDKAKVVLVLMEDDEKLKEEREFAVKTREKTSKSAAASSTDNVKDPNYKPCYVPGASGLPSLDNIPSVADLTASFAARKEERLKQEAEKKETERRAKMSEEELKWEDANKGSDVKTDAWGGEKEEEVKTDPWGAPKEPKEAVDPWGTPSRPDTTETAASSGPWGAPTSPDKDPFAADQTNDDPFVASKNGEDPFAAPKNGEDPFAAPKNGEDPFAAPKNGEDPFSASTPFNTPKDSSDPFSAPKDTEDPFAAQKDEPDPFSSSNNDPFNVPKDDPFKAPKDDPFIAPKDDPFSAPKEDPFITPKDDPFNAPKDDPFNAPKDDPFNAPKDDPFNAPKDDPFSSPKDDPFSAKALTPPKEDPFAEPSSGKEDPFTAPTTPPKEDPFSVPTKPVQDPFAAPTTPPKEDPFSTPSLHAKDDSFAAPTSPPQEDPFSTTSKPTKEDPFAAPTTPPKEDPFTAPSSPPKIDATDPFDAPLVSSPQSSTAAWGAPATSPPATGSDPWGTTAGASSPTSNSDPFGDASKADNDPWGPSALAPASTDDAWGAPAPPLDSSPSSDPFGDGASKSNDPWGASSNTSGNGTGKHSKQEDAMYRKTASFLGSAEASLVDLDDLFSSDPKPRQRPLIDAQTQAIGTFKTAGMTSSPLLKPGAFAETSPSYSNPFISTIASPHGAPTPTFGANNPSASLNTLEMSNSSISMIQASQIGPETQMIHPIYINESPQLGHNINSPIGGVGMVQFGYPGSILMGTGMIHSGVFQGNHPSGDGQFRGSVPQAGAEVVSGSGSDEMVNKNNPFLF</sequence>
<evidence type="ECO:0000256" key="1">
    <source>
        <dbReference type="SAM" id="Coils"/>
    </source>
</evidence>
<dbReference type="InterPro" id="IPR013809">
    <property type="entry name" value="ENTH"/>
</dbReference>
<dbReference type="GO" id="GO:0005886">
    <property type="term" value="C:plasma membrane"/>
    <property type="evidence" value="ECO:0007669"/>
    <property type="project" value="TreeGrafter"/>
</dbReference>
<organism evidence="4 5">
    <name type="scientific">Maylandia zebra</name>
    <name type="common">zebra mbuna</name>
    <dbReference type="NCBI Taxonomy" id="106582"/>
    <lineage>
        <taxon>Eukaryota</taxon>
        <taxon>Metazoa</taxon>
        <taxon>Chordata</taxon>
        <taxon>Craniata</taxon>
        <taxon>Vertebrata</taxon>
        <taxon>Euteleostomi</taxon>
        <taxon>Actinopterygii</taxon>
        <taxon>Neopterygii</taxon>
        <taxon>Teleostei</taxon>
        <taxon>Neoteleostei</taxon>
        <taxon>Acanthomorphata</taxon>
        <taxon>Ovalentaria</taxon>
        <taxon>Cichlomorphae</taxon>
        <taxon>Cichliformes</taxon>
        <taxon>Cichlidae</taxon>
        <taxon>African cichlids</taxon>
        <taxon>Pseudocrenilabrinae</taxon>
        <taxon>Haplochromini</taxon>
        <taxon>Maylandia</taxon>
        <taxon>Maylandia zebra complex</taxon>
    </lineage>
</organism>
<dbReference type="STRING" id="106582.ENSMZEP00005003276"/>
<feature type="compositionally biased region" description="Low complexity" evidence="2">
    <location>
        <begin position="672"/>
        <end position="684"/>
    </location>
</feature>
<accession>A0A3P9B034</accession>
<dbReference type="KEGG" id="mze:101478652"/>
<dbReference type="GO" id="GO:0030276">
    <property type="term" value="F:clathrin binding"/>
    <property type="evidence" value="ECO:0007669"/>
    <property type="project" value="TreeGrafter"/>
</dbReference>
<dbReference type="InterPro" id="IPR008942">
    <property type="entry name" value="ENTH_VHS"/>
</dbReference>
<evidence type="ECO:0000256" key="2">
    <source>
        <dbReference type="SAM" id="MobiDB-lite"/>
    </source>
</evidence>
<reference evidence="4" key="2">
    <citation type="submission" date="2025-08" db="UniProtKB">
        <authorList>
            <consortium name="Ensembl"/>
        </authorList>
    </citation>
    <scope>IDENTIFICATION</scope>
</reference>
<dbReference type="PROSITE" id="PS50942">
    <property type="entry name" value="ENTH"/>
    <property type="match status" value="1"/>
</dbReference>
<dbReference type="Proteomes" id="UP000265160">
    <property type="component" value="LG22"/>
</dbReference>
<dbReference type="GO" id="GO:0005543">
    <property type="term" value="F:phospholipid binding"/>
    <property type="evidence" value="ECO:0007669"/>
    <property type="project" value="TreeGrafter"/>
</dbReference>
<dbReference type="PANTHER" id="PTHR12276:SF103">
    <property type="entry name" value="EPSIN-1"/>
    <property type="match status" value="1"/>
</dbReference>
<dbReference type="GO" id="GO:0030125">
    <property type="term" value="C:clathrin vesicle coat"/>
    <property type="evidence" value="ECO:0007669"/>
    <property type="project" value="TreeGrafter"/>
</dbReference>
<dbReference type="FunFam" id="1.25.40.90:FF:000006">
    <property type="entry name" value="Clathrin interactor 1"/>
    <property type="match status" value="1"/>
</dbReference>
<feature type="compositionally biased region" description="Polar residues" evidence="2">
    <location>
        <begin position="347"/>
        <end position="356"/>
    </location>
</feature>
<dbReference type="RefSeq" id="XP_004569832.2">
    <property type="nucleotide sequence ID" value="XM_004569775.2"/>
</dbReference>
<name>A0A3P9B034_9CICH</name>
<keyword evidence="5" id="KW-1185">Reference proteome</keyword>
<dbReference type="RefSeq" id="XP_004569835.2">
    <property type="nucleotide sequence ID" value="XM_004569778.2"/>
</dbReference>
<feature type="compositionally biased region" description="Basic and acidic residues" evidence="2">
    <location>
        <begin position="203"/>
        <end position="251"/>
    </location>
</feature>
<feature type="region of interest" description="Disordered" evidence="2">
    <location>
        <begin position="880"/>
        <end position="904"/>
    </location>
</feature>
<dbReference type="GeneTree" id="ENSGT00940000160411"/>
<reference evidence="4 5" key="1">
    <citation type="journal article" date="2014" name="Nature">
        <title>The genomic substrate for adaptive radiation in African cichlid fish.</title>
        <authorList>
            <person name="Brawand D."/>
            <person name="Wagner C.E."/>
            <person name="Li Y.I."/>
            <person name="Malinsky M."/>
            <person name="Keller I."/>
            <person name="Fan S."/>
            <person name="Simakov O."/>
            <person name="Ng A.Y."/>
            <person name="Lim Z.W."/>
            <person name="Bezault E."/>
            <person name="Turner-Maier J."/>
            <person name="Johnson J."/>
            <person name="Alcazar R."/>
            <person name="Noh H.J."/>
            <person name="Russell P."/>
            <person name="Aken B."/>
            <person name="Alfoldi J."/>
            <person name="Amemiya C."/>
            <person name="Azzouzi N."/>
            <person name="Baroiller J.F."/>
            <person name="Barloy-Hubler F."/>
            <person name="Berlin A."/>
            <person name="Bloomquist R."/>
            <person name="Carleton K.L."/>
            <person name="Conte M.A."/>
            <person name="D'Cotta H."/>
            <person name="Eshel O."/>
            <person name="Gaffney L."/>
            <person name="Galibert F."/>
            <person name="Gante H.F."/>
            <person name="Gnerre S."/>
            <person name="Greuter L."/>
            <person name="Guyon R."/>
            <person name="Haddad N.S."/>
            <person name="Haerty W."/>
            <person name="Harris R.M."/>
            <person name="Hofmann H.A."/>
            <person name="Hourlier T."/>
            <person name="Hulata G."/>
            <person name="Jaffe D.B."/>
            <person name="Lara M."/>
            <person name="Lee A.P."/>
            <person name="MacCallum I."/>
            <person name="Mwaiko S."/>
            <person name="Nikaido M."/>
            <person name="Nishihara H."/>
            <person name="Ozouf-Costaz C."/>
            <person name="Penman D.J."/>
            <person name="Przybylski D."/>
            <person name="Rakotomanga M."/>
            <person name="Renn S.C.P."/>
            <person name="Ribeiro F.J."/>
            <person name="Ron M."/>
            <person name="Salzburger W."/>
            <person name="Sanchez-Pulido L."/>
            <person name="Santos M.E."/>
            <person name="Searle S."/>
            <person name="Sharpe T."/>
            <person name="Swofford R."/>
            <person name="Tan F.J."/>
            <person name="Williams L."/>
            <person name="Young S."/>
            <person name="Yin S."/>
            <person name="Okada N."/>
            <person name="Kocher T.D."/>
            <person name="Miska E.A."/>
            <person name="Lander E.S."/>
            <person name="Venkatesh B."/>
            <person name="Fernald R.D."/>
            <person name="Meyer A."/>
            <person name="Ponting C.P."/>
            <person name="Streelman J.T."/>
            <person name="Lindblad-Toh K."/>
            <person name="Seehausen O."/>
            <person name="Di Palma F."/>
        </authorList>
    </citation>
    <scope>NUCLEOTIDE SEQUENCE</scope>
</reference>
<feature type="coiled-coil region" evidence="1">
    <location>
        <begin position="3"/>
        <end position="30"/>
    </location>
</feature>
<protein>
    <submittedName>
        <fullName evidence="4">Epsin 1b</fullName>
    </submittedName>
</protein>
<dbReference type="SMART" id="SM00273">
    <property type="entry name" value="ENTH"/>
    <property type="match status" value="1"/>
</dbReference>
<reference evidence="4" key="3">
    <citation type="submission" date="2025-09" db="UniProtKB">
        <authorList>
            <consortium name="Ensembl"/>
        </authorList>
    </citation>
    <scope>IDENTIFICATION</scope>
</reference>
<dbReference type="Pfam" id="PF01417">
    <property type="entry name" value="ENTH"/>
    <property type="match status" value="1"/>
</dbReference>
<proteinExistence type="predicted"/>
<dbReference type="Ensembl" id="ENSMZET00005003408.1">
    <property type="protein sequence ID" value="ENSMZEP00005003276.1"/>
    <property type="gene ID" value="ENSMZEG00005002552.1"/>
</dbReference>
<dbReference type="CTD" id="792915"/>
<feature type="region of interest" description="Disordered" evidence="2">
    <location>
        <begin position="149"/>
        <end position="171"/>
    </location>
</feature>
<feature type="compositionally biased region" description="Basic and acidic residues" evidence="2">
    <location>
        <begin position="478"/>
        <end position="493"/>
    </location>
</feature>
<evidence type="ECO:0000313" key="4">
    <source>
        <dbReference type="Ensembl" id="ENSMZEP00005003276.1"/>
    </source>
</evidence>
<dbReference type="RefSeq" id="XP_004569833.2">
    <property type="nucleotide sequence ID" value="XM_004569776.3"/>
</dbReference>
<evidence type="ECO:0000313" key="5">
    <source>
        <dbReference type="Proteomes" id="UP000265160"/>
    </source>
</evidence>
<feature type="domain" description="ENTH" evidence="3">
    <location>
        <begin position="12"/>
        <end position="143"/>
    </location>
</feature>
<keyword evidence="1" id="KW-0175">Coiled coil</keyword>
<dbReference type="SUPFAM" id="SSF48464">
    <property type="entry name" value="ENTH/VHS domain"/>
    <property type="match status" value="1"/>
</dbReference>
<feature type="compositionally biased region" description="Polar residues" evidence="2">
    <location>
        <begin position="626"/>
        <end position="636"/>
    </location>
</feature>
<feature type="region of interest" description="Disordered" evidence="2">
    <location>
        <begin position="203"/>
        <end position="708"/>
    </location>
</feature>
<dbReference type="GO" id="GO:0006897">
    <property type="term" value="P:endocytosis"/>
    <property type="evidence" value="ECO:0007669"/>
    <property type="project" value="TreeGrafter"/>
</dbReference>
<dbReference type="AlphaFoldDB" id="A0A3P9B034"/>
<evidence type="ECO:0000259" key="3">
    <source>
        <dbReference type="PROSITE" id="PS50942"/>
    </source>
</evidence>
<feature type="compositionally biased region" description="Basic and acidic residues" evidence="2">
    <location>
        <begin position="393"/>
        <end position="470"/>
    </location>
</feature>
<dbReference type="PANTHER" id="PTHR12276">
    <property type="entry name" value="EPSIN/ENT-RELATED"/>
    <property type="match status" value="1"/>
</dbReference>
<feature type="compositionally biased region" description="Polar residues" evidence="2">
    <location>
        <begin position="272"/>
        <end position="281"/>
    </location>
</feature>
<dbReference type="Gene3D" id="1.25.40.90">
    <property type="match status" value="1"/>
</dbReference>
<dbReference type="GO" id="GO:0005768">
    <property type="term" value="C:endosome"/>
    <property type="evidence" value="ECO:0007669"/>
    <property type="project" value="TreeGrafter"/>
</dbReference>